<evidence type="ECO:0000256" key="6">
    <source>
        <dbReference type="SAM" id="SignalP"/>
    </source>
</evidence>
<dbReference type="Pfam" id="PF03051">
    <property type="entry name" value="Peptidase_C1_2"/>
    <property type="match status" value="2"/>
</dbReference>
<dbReference type="PANTHER" id="PTHR10363">
    <property type="entry name" value="BLEOMYCIN HYDROLASE"/>
    <property type="match status" value="1"/>
</dbReference>
<dbReference type="GO" id="GO:0005737">
    <property type="term" value="C:cytoplasm"/>
    <property type="evidence" value="ECO:0007669"/>
    <property type="project" value="TreeGrafter"/>
</dbReference>
<dbReference type="PIRSF" id="PIRSF005700">
    <property type="entry name" value="PepC"/>
    <property type="match status" value="1"/>
</dbReference>
<sequence length="402" mass="45545">MNFKQLSVIALSLTLCVQGQAFAKKKKTVEPEGFKFTTVADVPTTEVRNQESTGTCWAFATTSFIETELIRLGAGHIDLSEMFTVRHAYSQKALRYFRLHGKANYSEGGQAHDVLNVVKEFGFIPESEYSGNQYQSDYHIHQEMVKSTKAMLDQIVQNPNKKVTPVWNKSVNGVLDTYMGAAPEKFDSNGQMVSPVEFMKQTGFNPDDYIELTSYSHHPFYKEMNLEIPDNWSDDMYYNLPIDELMAVIDNALTNGYSVCWDGDVSEKGFSHRNGVAILPISDVKDMTNSEIEKWDAMSKKEKNASLYKFDKPRSEVKVDQALRQATFDNYQTTDDHLMHLTGIVKDQNGTPYYKTKNSWAKNSNKMGGYLNMSESYVRLKTVAIMVHKDAIPADIKAKLGL</sequence>
<dbReference type="OrthoDB" id="9814054at2"/>
<dbReference type="GO" id="GO:0043418">
    <property type="term" value="P:homocysteine catabolic process"/>
    <property type="evidence" value="ECO:0007669"/>
    <property type="project" value="TreeGrafter"/>
</dbReference>
<dbReference type="GO" id="GO:0009636">
    <property type="term" value="P:response to toxic substance"/>
    <property type="evidence" value="ECO:0007669"/>
    <property type="project" value="TreeGrafter"/>
</dbReference>
<dbReference type="GO" id="GO:0006508">
    <property type="term" value="P:proteolysis"/>
    <property type="evidence" value="ECO:0007669"/>
    <property type="project" value="UniProtKB-KW"/>
</dbReference>
<feature type="active site" evidence="5">
    <location>
        <position position="358"/>
    </location>
</feature>
<dbReference type="RefSeq" id="WP_130308164.1">
    <property type="nucleotide sequence ID" value="NZ_SHKN01000003.1"/>
</dbReference>
<evidence type="ECO:0000313" key="7">
    <source>
        <dbReference type="EMBL" id="RZT92313.1"/>
    </source>
</evidence>
<feature type="active site" evidence="5">
    <location>
        <position position="337"/>
    </location>
</feature>
<keyword evidence="2 4" id="KW-0378">Hydrolase</keyword>
<dbReference type="AlphaFoldDB" id="A0A4Q7VAE7"/>
<comment type="caution">
    <text evidence="7">The sequence shown here is derived from an EMBL/GenBank/DDBJ whole genome shotgun (WGS) entry which is preliminary data.</text>
</comment>
<dbReference type="PROSITE" id="PS00139">
    <property type="entry name" value="THIOL_PROTEASE_CYS"/>
    <property type="match status" value="1"/>
</dbReference>
<dbReference type="EMBL" id="SHKN01000003">
    <property type="protein sequence ID" value="RZT92313.1"/>
    <property type="molecule type" value="Genomic_DNA"/>
</dbReference>
<dbReference type="PANTHER" id="PTHR10363:SF2">
    <property type="entry name" value="BLEOMYCIN HYDROLASE"/>
    <property type="match status" value="1"/>
</dbReference>
<evidence type="ECO:0000256" key="5">
    <source>
        <dbReference type="PIRSR" id="PIRSR005700-1"/>
    </source>
</evidence>
<comment type="similarity">
    <text evidence="4">Belongs to the peptidase C1 family.</text>
</comment>
<dbReference type="InterPro" id="IPR004134">
    <property type="entry name" value="Peptidase_C1B"/>
</dbReference>
<evidence type="ECO:0000256" key="3">
    <source>
        <dbReference type="ARBA" id="ARBA00022807"/>
    </source>
</evidence>
<organism evidence="7 8">
    <name type="scientific">Ancylomarina subtilis</name>
    <dbReference type="NCBI Taxonomy" id="1639035"/>
    <lineage>
        <taxon>Bacteria</taxon>
        <taxon>Pseudomonadati</taxon>
        <taxon>Bacteroidota</taxon>
        <taxon>Bacteroidia</taxon>
        <taxon>Marinilabiliales</taxon>
        <taxon>Marinifilaceae</taxon>
        <taxon>Ancylomarina</taxon>
    </lineage>
</organism>
<dbReference type="GO" id="GO:0070005">
    <property type="term" value="F:cysteine-type aminopeptidase activity"/>
    <property type="evidence" value="ECO:0007669"/>
    <property type="project" value="InterPro"/>
</dbReference>
<reference evidence="7 8" key="1">
    <citation type="submission" date="2019-02" db="EMBL/GenBank/DDBJ databases">
        <title>Genomic Encyclopedia of Type Strains, Phase IV (KMG-IV): sequencing the most valuable type-strain genomes for metagenomic binning, comparative biology and taxonomic classification.</title>
        <authorList>
            <person name="Goeker M."/>
        </authorList>
    </citation>
    <scope>NUCLEOTIDE SEQUENCE [LARGE SCALE GENOMIC DNA]</scope>
    <source>
        <strain evidence="7 8">DSM 28825</strain>
    </source>
</reference>
<evidence type="ECO:0000256" key="2">
    <source>
        <dbReference type="ARBA" id="ARBA00022801"/>
    </source>
</evidence>
<proteinExistence type="inferred from homology"/>
<keyword evidence="3 4" id="KW-0788">Thiol protease</keyword>
<evidence type="ECO:0000256" key="1">
    <source>
        <dbReference type="ARBA" id="ARBA00022670"/>
    </source>
</evidence>
<keyword evidence="8" id="KW-1185">Reference proteome</keyword>
<dbReference type="Gene3D" id="3.90.70.10">
    <property type="entry name" value="Cysteine proteinases"/>
    <property type="match status" value="1"/>
</dbReference>
<dbReference type="InterPro" id="IPR038765">
    <property type="entry name" value="Papain-like_cys_pep_sf"/>
</dbReference>
<accession>A0A4Q7VAE7</accession>
<evidence type="ECO:0000256" key="4">
    <source>
        <dbReference type="PIRNR" id="PIRNR005700"/>
    </source>
</evidence>
<feature type="chain" id="PRO_5020782754" description="Aminopeptidase" evidence="6">
    <location>
        <begin position="24"/>
        <end position="402"/>
    </location>
</feature>
<dbReference type="SUPFAM" id="SSF54001">
    <property type="entry name" value="Cysteine proteinases"/>
    <property type="match status" value="1"/>
</dbReference>
<keyword evidence="4" id="KW-0031">Aminopeptidase</keyword>
<evidence type="ECO:0000313" key="8">
    <source>
        <dbReference type="Proteomes" id="UP000293562"/>
    </source>
</evidence>
<keyword evidence="6" id="KW-0732">Signal</keyword>
<feature type="signal peptide" evidence="6">
    <location>
        <begin position="1"/>
        <end position="23"/>
    </location>
</feature>
<feature type="active site" evidence="5">
    <location>
        <position position="56"/>
    </location>
</feature>
<dbReference type="Proteomes" id="UP000293562">
    <property type="component" value="Unassembled WGS sequence"/>
</dbReference>
<protein>
    <recommendedName>
        <fullName evidence="4">Aminopeptidase</fullName>
    </recommendedName>
</protein>
<dbReference type="InterPro" id="IPR000169">
    <property type="entry name" value="Pept_cys_AS"/>
</dbReference>
<name>A0A4Q7VAE7_9BACT</name>
<keyword evidence="1 4" id="KW-0645">Protease</keyword>
<gene>
    <name evidence="7" type="ORF">EV201_2784</name>
</gene>